<evidence type="ECO:0000313" key="2">
    <source>
        <dbReference type="EMBL" id="TQK86073.1"/>
    </source>
</evidence>
<dbReference type="InterPro" id="IPR035944">
    <property type="entry name" value="YfbM-like_sf"/>
</dbReference>
<dbReference type="EMBL" id="VFNX01000002">
    <property type="protein sequence ID" value="TQK86049.1"/>
    <property type="molecule type" value="Genomic_DNA"/>
</dbReference>
<dbReference type="OrthoDB" id="5354816at2"/>
<organism evidence="1 6">
    <name type="scientific">Streptomyces puniciscabiei</name>
    <dbReference type="NCBI Taxonomy" id="164348"/>
    <lineage>
        <taxon>Bacteria</taxon>
        <taxon>Bacillati</taxon>
        <taxon>Actinomycetota</taxon>
        <taxon>Actinomycetes</taxon>
        <taxon>Kitasatosporales</taxon>
        <taxon>Streptomycetaceae</taxon>
        <taxon>Streptomyces</taxon>
    </lineage>
</organism>
<dbReference type="EMBL" id="VFNX01000002">
    <property type="protein sequence ID" value="TQK86073.1"/>
    <property type="molecule type" value="Genomic_DNA"/>
</dbReference>
<dbReference type="InterPro" id="IPR015068">
    <property type="entry name" value="DUF1877"/>
</dbReference>
<sequence>MGIHCEYVRLSPAELQRSLSDPSWAQEHIDELGDAWAEEDPLPPEKAPYFSIEKSWHKLHYLIAAHGGMPVDVIHGGAELPLEDDMDFGPARYLSPEDVARASGCLATTPFDELARHYDLAAMRSAEIYPLPESETEVPSDLDTLQHRYEELTRFLSAAATAGDGVVLMLV</sequence>
<evidence type="ECO:0000313" key="6">
    <source>
        <dbReference type="Proteomes" id="UP000318103"/>
    </source>
</evidence>
<name>A0A542TGS5_9ACTN</name>
<keyword evidence="6" id="KW-1185">Reference proteome</keyword>
<reference evidence="1 6" key="1">
    <citation type="submission" date="2019-06" db="EMBL/GenBank/DDBJ databases">
        <title>Sequencing the genomes of 1000 actinobacteria strains.</title>
        <authorList>
            <person name="Klenk H.-P."/>
        </authorList>
    </citation>
    <scope>NUCLEOTIDE SEQUENCE [LARGE SCALE GENOMIC DNA]</scope>
    <source>
        <strain evidence="1 6">DSM 41929</strain>
    </source>
</reference>
<evidence type="ECO:0000313" key="1">
    <source>
        <dbReference type="EMBL" id="TQK86049.1"/>
    </source>
</evidence>
<dbReference type="EMBL" id="VFNX01000001">
    <property type="protein sequence ID" value="TQL00775.1"/>
    <property type="molecule type" value="Genomic_DNA"/>
</dbReference>
<dbReference type="EMBL" id="VFNX01000002">
    <property type="protein sequence ID" value="TQK86943.1"/>
    <property type="molecule type" value="Genomic_DNA"/>
</dbReference>
<comment type="caution">
    <text evidence="1">The sequence shown here is derived from an EMBL/GenBank/DDBJ whole genome shotgun (WGS) entry which is preliminary data.</text>
</comment>
<evidence type="ECO:0000313" key="4">
    <source>
        <dbReference type="EMBL" id="TQK96806.1"/>
    </source>
</evidence>
<proteinExistence type="predicted"/>
<evidence type="ECO:0000313" key="5">
    <source>
        <dbReference type="EMBL" id="TQL00775.1"/>
    </source>
</evidence>
<dbReference type="SUPFAM" id="SSF111069">
    <property type="entry name" value="Hypothetical protein yfbM"/>
    <property type="match status" value="1"/>
</dbReference>
<gene>
    <name evidence="4" type="ORF">FB563_1756</name>
    <name evidence="5" type="ORF">FB563_5893</name>
    <name evidence="1" type="ORF">FB563_6108</name>
    <name evidence="2" type="ORF">FB563_6141</name>
    <name evidence="3" type="ORF">FB563_7107</name>
</gene>
<protein>
    <submittedName>
        <fullName evidence="1">Uncharacterized protein DUF1877</fullName>
    </submittedName>
</protein>
<evidence type="ECO:0000313" key="3">
    <source>
        <dbReference type="EMBL" id="TQK86943.1"/>
    </source>
</evidence>
<dbReference type="EMBL" id="VFNX01000001">
    <property type="protein sequence ID" value="TQK96806.1"/>
    <property type="molecule type" value="Genomic_DNA"/>
</dbReference>
<dbReference type="Gene3D" id="3.40.1760.10">
    <property type="entry name" value="YfbM-like super family"/>
    <property type="match status" value="1"/>
</dbReference>
<dbReference type="RefSeq" id="WP_055710354.1">
    <property type="nucleotide sequence ID" value="NZ_JBPJFI010000001.1"/>
</dbReference>
<dbReference type="Pfam" id="PF08974">
    <property type="entry name" value="DUF1877"/>
    <property type="match status" value="1"/>
</dbReference>
<accession>A0A542TGS5</accession>
<dbReference type="Proteomes" id="UP000318103">
    <property type="component" value="Unassembled WGS sequence"/>
</dbReference>
<dbReference type="AlphaFoldDB" id="A0A542TGS5"/>